<dbReference type="PANTHER" id="PTHR47074">
    <property type="entry name" value="BNAC02G40300D PROTEIN"/>
    <property type="match status" value="1"/>
</dbReference>
<name>A0A7J9C3Q1_GOSGO</name>
<evidence type="ECO:0000313" key="2">
    <source>
        <dbReference type="Proteomes" id="UP000593579"/>
    </source>
</evidence>
<keyword evidence="2" id="KW-1185">Reference proteome</keyword>
<sequence length="184" mass="20753">MKYDKGAREGKETILGTWAMHVARFLGVSFGVKTREFWAPEKLMVDIDFGIMLDSVFDTMFSLRSTTNKIVYHWEPPPPGWMKFNVASVALEDKAGCAAVLRDDKGVACVLFYGLIVTRGSKMAEIIAIKTALELFIGLGWHVEISLVIEFNLCVALECLLKRNYRPTLWNLFIDIDCGINQLV</sequence>
<dbReference type="PANTHER" id="PTHR47074:SF11">
    <property type="entry name" value="REVERSE TRANSCRIPTASE-LIKE PROTEIN"/>
    <property type="match status" value="1"/>
</dbReference>
<reference evidence="1 2" key="1">
    <citation type="journal article" date="2019" name="Genome Biol. Evol.">
        <title>Insights into the evolution of the New World diploid cottons (Gossypium, subgenus Houzingenia) based on genome sequencing.</title>
        <authorList>
            <person name="Grover C.E."/>
            <person name="Arick M.A. 2nd"/>
            <person name="Thrash A."/>
            <person name="Conover J.L."/>
            <person name="Sanders W.S."/>
            <person name="Peterson D.G."/>
            <person name="Frelichowski J.E."/>
            <person name="Scheffler J.A."/>
            <person name="Scheffler B.E."/>
            <person name="Wendel J.F."/>
        </authorList>
    </citation>
    <scope>NUCLEOTIDE SEQUENCE [LARGE SCALE GENOMIC DNA]</scope>
    <source>
        <strain evidence="1">5</strain>
        <tissue evidence="1">Leaf</tissue>
    </source>
</reference>
<accession>A0A7J9C3Q1</accession>
<dbReference type="EMBL" id="JABEZY010000008">
    <property type="protein sequence ID" value="MBA0742984.1"/>
    <property type="molecule type" value="Genomic_DNA"/>
</dbReference>
<protein>
    <recommendedName>
        <fullName evidence="3">RNase H type-1 domain-containing protein</fullName>
    </recommendedName>
</protein>
<dbReference type="Proteomes" id="UP000593579">
    <property type="component" value="Unassembled WGS sequence"/>
</dbReference>
<evidence type="ECO:0000313" key="1">
    <source>
        <dbReference type="EMBL" id="MBA0742984.1"/>
    </source>
</evidence>
<dbReference type="OrthoDB" id="935705at2759"/>
<proteinExistence type="predicted"/>
<organism evidence="1 2">
    <name type="scientific">Gossypium gossypioides</name>
    <name type="common">Mexican cotton</name>
    <name type="synonym">Selera gossypioides</name>
    <dbReference type="NCBI Taxonomy" id="34282"/>
    <lineage>
        <taxon>Eukaryota</taxon>
        <taxon>Viridiplantae</taxon>
        <taxon>Streptophyta</taxon>
        <taxon>Embryophyta</taxon>
        <taxon>Tracheophyta</taxon>
        <taxon>Spermatophyta</taxon>
        <taxon>Magnoliopsida</taxon>
        <taxon>eudicotyledons</taxon>
        <taxon>Gunneridae</taxon>
        <taxon>Pentapetalae</taxon>
        <taxon>rosids</taxon>
        <taxon>malvids</taxon>
        <taxon>Malvales</taxon>
        <taxon>Malvaceae</taxon>
        <taxon>Malvoideae</taxon>
        <taxon>Gossypium</taxon>
    </lineage>
</organism>
<comment type="caution">
    <text evidence="1">The sequence shown here is derived from an EMBL/GenBank/DDBJ whole genome shotgun (WGS) entry which is preliminary data.</text>
</comment>
<gene>
    <name evidence="1" type="ORF">Gogos_005708</name>
</gene>
<dbReference type="InterPro" id="IPR052929">
    <property type="entry name" value="RNase_H-like_EbsB-rel"/>
</dbReference>
<dbReference type="AlphaFoldDB" id="A0A7J9C3Q1"/>
<evidence type="ECO:0008006" key="3">
    <source>
        <dbReference type="Google" id="ProtNLM"/>
    </source>
</evidence>